<keyword evidence="3" id="KW-1185">Reference proteome</keyword>
<gene>
    <name evidence="2" type="ORF">KC19_VG219100</name>
</gene>
<dbReference type="EMBL" id="CM026426">
    <property type="protein sequence ID" value="KAG0573892.1"/>
    <property type="molecule type" value="Genomic_DNA"/>
</dbReference>
<evidence type="ECO:0000313" key="2">
    <source>
        <dbReference type="EMBL" id="KAG0573892.1"/>
    </source>
</evidence>
<protein>
    <submittedName>
        <fullName evidence="2">Uncharacterized protein</fullName>
    </submittedName>
</protein>
<dbReference type="AlphaFoldDB" id="A0A8T0HSF3"/>
<sequence length="59" mass="6603">MGGCRPLLLLLHWLVPHSVHAVPTACLGSSCVQRHEHCVRRHREIGQMMGQHGLCLRAL</sequence>
<comment type="caution">
    <text evidence="2">The sequence shown here is derived from an EMBL/GenBank/DDBJ whole genome shotgun (WGS) entry which is preliminary data.</text>
</comment>
<dbReference type="Proteomes" id="UP000822688">
    <property type="component" value="Chromosome V"/>
</dbReference>
<dbReference type="PROSITE" id="PS51257">
    <property type="entry name" value="PROKAR_LIPOPROTEIN"/>
    <property type="match status" value="1"/>
</dbReference>
<evidence type="ECO:0000256" key="1">
    <source>
        <dbReference type="SAM" id="SignalP"/>
    </source>
</evidence>
<feature type="chain" id="PRO_5035920789" evidence="1">
    <location>
        <begin position="22"/>
        <end position="59"/>
    </location>
</feature>
<accession>A0A8T0HSF3</accession>
<name>A0A8T0HSF3_CERPU</name>
<feature type="signal peptide" evidence="1">
    <location>
        <begin position="1"/>
        <end position="21"/>
    </location>
</feature>
<organism evidence="2 3">
    <name type="scientific">Ceratodon purpureus</name>
    <name type="common">Fire moss</name>
    <name type="synonym">Dicranum purpureum</name>
    <dbReference type="NCBI Taxonomy" id="3225"/>
    <lineage>
        <taxon>Eukaryota</taxon>
        <taxon>Viridiplantae</taxon>
        <taxon>Streptophyta</taxon>
        <taxon>Embryophyta</taxon>
        <taxon>Bryophyta</taxon>
        <taxon>Bryophytina</taxon>
        <taxon>Bryopsida</taxon>
        <taxon>Dicranidae</taxon>
        <taxon>Pseudoditrichales</taxon>
        <taxon>Ditrichaceae</taxon>
        <taxon>Ceratodon</taxon>
    </lineage>
</organism>
<reference evidence="2" key="1">
    <citation type="submission" date="2020-06" db="EMBL/GenBank/DDBJ databases">
        <title>WGS assembly of Ceratodon purpureus strain R40.</title>
        <authorList>
            <person name="Carey S.B."/>
            <person name="Jenkins J."/>
            <person name="Shu S."/>
            <person name="Lovell J.T."/>
            <person name="Sreedasyam A."/>
            <person name="Maumus F."/>
            <person name="Tiley G.P."/>
            <person name="Fernandez-Pozo N."/>
            <person name="Barry K."/>
            <person name="Chen C."/>
            <person name="Wang M."/>
            <person name="Lipzen A."/>
            <person name="Daum C."/>
            <person name="Saski C.A."/>
            <person name="Payton A.C."/>
            <person name="Mcbreen J.C."/>
            <person name="Conrad R.E."/>
            <person name="Kollar L.M."/>
            <person name="Olsson S."/>
            <person name="Huttunen S."/>
            <person name="Landis J.B."/>
            <person name="Wickett N.J."/>
            <person name="Johnson M.G."/>
            <person name="Rensing S.A."/>
            <person name="Grimwood J."/>
            <person name="Schmutz J."/>
            <person name="Mcdaniel S.F."/>
        </authorList>
    </citation>
    <scope>NUCLEOTIDE SEQUENCE</scope>
    <source>
        <strain evidence="2">R40</strain>
    </source>
</reference>
<proteinExistence type="predicted"/>
<evidence type="ECO:0000313" key="3">
    <source>
        <dbReference type="Proteomes" id="UP000822688"/>
    </source>
</evidence>
<keyword evidence="1" id="KW-0732">Signal</keyword>